<comment type="caution">
    <text evidence="2">The sequence shown here is derived from an EMBL/GenBank/DDBJ whole genome shotgun (WGS) entry which is preliminary data.</text>
</comment>
<evidence type="ECO:0000313" key="3">
    <source>
        <dbReference type="Proteomes" id="UP000448943"/>
    </source>
</evidence>
<organism evidence="2 3">
    <name type="scientific">Chengkuizengella marina</name>
    <dbReference type="NCBI Taxonomy" id="2507566"/>
    <lineage>
        <taxon>Bacteria</taxon>
        <taxon>Bacillati</taxon>
        <taxon>Bacillota</taxon>
        <taxon>Bacilli</taxon>
        <taxon>Bacillales</taxon>
        <taxon>Paenibacillaceae</taxon>
        <taxon>Chengkuizengella</taxon>
    </lineage>
</organism>
<name>A0A6N9Q1C0_9BACL</name>
<sequence length="173" mass="19661">MAKKKYKVVNNMPNGALGIVKSDGKSSVLRKPSTFTQLDSEDIWHIFNTCKTIQKGYLYIDSQAMRTELGLEEAEFVDINALSRDDLREYVKGSLDDLKEVFQTNLSDGTREKIVLLAREEYKENSLDAKKMKFIETETGQSIAEVDGSDIKNVNDVKEQKKAKKQTSKKETK</sequence>
<feature type="region of interest" description="Disordered" evidence="1">
    <location>
        <begin position="154"/>
        <end position="173"/>
    </location>
</feature>
<dbReference type="RefSeq" id="WP_160645398.1">
    <property type="nucleotide sequence ID" value="NZ_SIJB01000016.1"/>
</dbReference>
<proteinExistence type="predicted"/>
<dbReference type="Proteomes" id="UP000448943">
    <property type="component" value="Unassembled WGS sequence"/>
</dbReference>
<dbReference type="OrthoDB" id="9883488at2"/>
<accession>A0A6N9Q1C0</accession>
<reference evidence="2 3" key="1">
    <citation type="submission" date="2019-01" db="EMBL/GenBank/DDBJ databases">
        <title>Chengkuizengella sp. nov., isolated from deep-sea sediment of East Pacific Ocean.</title>
        <authorList>
            <person name="Yang J."/>
            <person name="Lai Q."/>
            <person name="Shao Z."/>
        </authorList>
    </citation>
    <scope>NUCLEOTIDE SEQUENCE [LARGE SCALE GENOMIC DNA]</scope>
    <source>
        <strain evidence="2 3">YPA3-1-1</strain>
    </source>
</reference>
<dbReference type="AlphaFoldDB" id="A0A6N9Q1C0"/>
<evidence type="ECO:0000256" key="1">
    <source>
        <dbReference type="SAM" id="MobiDB-lite"/>
    </source>
</evidence>
<evidence type="ECO:0000313" key="2">
    <source>
        <dbReference type="EMBL" id="NBI28603.1"/>
    </source>
</evidence>
<protein>
    <submittedName>
        <fullName evidence="2">Uncharacterized protein</fullName>
    </submittedName>
</protein>
<dbReference type="EMBL" id="SIJB01000016">
    <property type="protein sequence ID" value="NBI28603.1"/>
    <property type="molecule type" value="Genomic_DNA"/>
</dbReference>
<keyword evidence="3" id="KW-1185">Reference proteome</keyword>
<gene>
    <name evidence="2" type="ORF">ERL59_06510</name>
</gene>